<dbReference type="AlphaFoldDB" id="A0AAJ1IFA6"/>
<sequence>MQKIKSATDYRNELESRGALPEGFSTGFTGLTFSPTELGSDQVMEMNLSMLMLDKPTTVFAGTFTKNLFPGAPVLLCRKRLENDRFRGIIINNKIANVCIETGVEDSEELLKAAAVQLGCSPDELMASSTGVIGWRLPVNEMINALPSAVESLRSNSRRNAVELAERIMTTDSFPKLRSRSVCGGRITAVAKGAGMIEPNMATMLCFIITDLSISRDELREMLPPIVGETFNRISVDSDQSTSDMVIAASSDRKPCADKAEFRKALYEVCSELAEDIVRNGEGTGHVIRVTVDGAASVEEASAIGKALVNSPLVKTAIAGNDPNVGRFASSIGDYCGNNGIKLPVDKMEISLGGELIFSGGGFCMTPAKEFRLAAYLSECGTIPEHKGWPVHEKTVNIDINIGMGNSRSTILGSDLTHEYVRENADYRT</sequence>
<dbReference type="GO" id="GO:0006526">
    <property type="term" value="P:L-arginine biosynthetic process"/>
    <property type="evidence" value="ECO:0007669"/>
    <property type="project" value="UniProtKB-UniRule"/>
</dbReference>
<organism evidence="7 8">
    <name type="scientific">Candidatus Thalassospirochaeta sargassi</name>
    <dbReference type="NCBI Taxonomy" id="3119039"/>
    <lineage>
        <taxon>Bacteria</taxon>
        <taxon>Pseudomonadati</taxon>
        <taxon>Spirochaetota</taxon>
        <taxon>Spirochaetia</taxon>
        <taxon>Spirochaetales</taxon>
        <taxon>Spirochaetaceae</taxon>
        <taxon>Candidatus Thalassospirochaeta</taxon>
    </lineage>
</organism>
<comment type="catalytic activity">
    <reaction evidence="6">
        <text>L-glutamate + acetyl-CoA = N-acetyl-L-glutamate + CoA + H(+)</text>
        <dbReference type="Rhea" id="RHEA:24292"/>
        <dbReference type="ChEBI" id="CHEBI:15378"/>
        <dbReference type="ChEBI" id="CHEBI:29985"/>
        <dbReference type="ChEBI" id="CHEBI:44337"/>
        <dbReference type="ChEBI" id="CHEBI:57287"/>
        <dbReference type="ChEBI" id="CHEBI:57288"/>
        <dbReference type="EC" id="2.3.1.1"/>
    </reaction>
</comment>
<keyword evidence="5 6" id="KW-0012">Acyltransferase</keyword>
<feature type="active site" description="Nucleophile" evidence="6">
    <location>
        <position position="203"/>
    </location>
</feature>
<feature type="binding site" evidence="6">
    <location>
        <position position="424"/>
    </location>
    <ligand>
        <name>substrate</name>
    </ligand>
</feature>
<dbReference type="Proteomes" id="UP001221217">
    <property type="component" value="Unassembled WGS sequence"/>
</dbReference>
<name>A0AAJ1IFA6_9SPIO</name>
<dbReference type="GO" id="GO:0004042">
    <property type="term" value="F:L-glutamate N-acetyltransferase activity"/>
    <property type="evidence" value="ECO:0007669"/>
    <property type="project" value="UniProtKB-UniRule"/>
</dbReference>
<dbReference type="HAMAP" id="MF_01106">
    <property type="entry name" value="ArgJ"/>
    <property type="match status" value="1"/>
</dbReference>
<dbReference type="GO" id="GO:0004358">
    <property type="term" value="F:L-glutamate N-acetyltransferase activity, acting on acetyl-L-ornithine as donor"/>
    <property type="evidence" value="ECO:0007669"/>
    <property type="project" value="UniProtKB-UniRule"/>
</dbReference>
<dbReference type="EMBL" id="JAQQAL010000011">
    <property type="protein sequence ID" value="MDC7226301.1"/>
    <property type="molecule type" value="Genomic_DNA"/>
</dbReference>
<keyword evidence="4 6" id="KW-0068">Autocatalytic cleavage</keyword>
<keyword evidence="3 6" id="KW-0808">Transferase</keyword>
<reference evidence="7 8" key="1">
    <citation type="submission" date="2022-12" db="EMBL/GenBank/DDBJ databases">
        <title>Metagenome assembled genome from gulf of manar.</title>
        <authorList>
            <person name="Kohli P."/>
            <person name="Pk S."/>
            <person name="Venkata Ramana C."/>
            <person name="Sasikala C."/>
        </authorList>
    </citation>
    <scope>NUCLEOTIDE SEQUENCE [LARGE SCALE GENOMIC DNA]</scope>
    <source>
        <strain evidence="7">JB008</strain>
    </source>
</reference>
<evidence type="ECO:0000313" key="8">
    <source>
        <dbReference type="Proteomes" id="UP001221217"/>
    </source>
</evidence>
<dbReference type="EC" id="2.3.1.1" evidence="6"/>
<gene>
    <name evidence="6 7" type="primary">argJ</name>
    <name evidence="7" type="ORF">PQJ61_06020</name>
</gene>
<keyword evidence="6" id="KW-0028">Amino-acid biosynthesis</keyword>
<comment type="subcellular location">
    <subcellularLocation>
        <location evidence="6">Cytoplasm</location>
    </subcellularLocation>
</comment>
<feature type="site" description="Involved in the stabilization of negative charge on the oxyanion by the formation of the oxyanion hole" evidence="6">
    <location>
        <position position="131"/>
    </location>
</feature>
<dbReference type="InterPro" id="IPR042195">
    <property type="entry name" value="ArgJ_beta_C"/>
</dbReference>
<feature type="binding site" evidence="6">
    <location>
        <position position="192"/>
    </location>
    <ligand>
        <name>substrate</name>
    </ligand>
</feature>
<feature type="binding site" evidence="6">
    <location>
        <position position="429"/>
    </location>
    <ligand>
        <name>substrate</name>
    </ligand>
</feature>
<comment type="function">
    <text evidence="6">Catalyzes two activities which are involved in the cyclic version of arginine biosynthesis: the synthesis of N-acetylglutamate from glutamate and acetyl-CoA as the acetyl donor, and of ornithine by transacetylation between N(2)-acetylornithine and glutamate.</text>
</comment>
<keyword evidence="6" id="KW-0055">Arginine biosynthesis</keyword>
<feature type="binding site" evidence="6">
    <location>
        <position position="282"/>
    </location>
    <ligand>
        <name>substrate</name>
    </ligand>
</feature>
<dbReference type="Gene3D" id="3.10.20.340">
    <property type="entry name" value="ArgJ beta chain, C-terminal domain"/>
    <property type="match status" value="1"/>
</dbReference>
<keyword evidence="6" id="KW-0963">Cytoplasm</keyword>
<comment type="pathway">
    <text evidence="6">Amino-acid biosynthesis; L-arginine biosynthesis; L-ornithine and N-acetyl-L-glutamate from L-glutamate and N(2)-acetyl-L-ornithine (cyclic): step 1/1.</text>
</comment>
<dbReference type="InterPro" id="IPR016117">
    <property type="entry name" value="ArgJ-like_dom_sf"/>
</dbReference>
<dbReference type="SUPFAM" id="SSF56266">
    <property type="entry name" value="DmpA/ArgJ-like"/>
    <property type="match status" value="1"/>
</dbReference>
<feature type="binding site" evidence="6">
    <location>
        <position position="170"/>
    </location>
    <ligand>
        <name>substrate</name>
    </ligand>
</feature>
<feature type="chain" id="PRO_5042301169" description="Arginine biosynthesis bifunctional protein ArgJ alpha chain" evidence="6">
    <location>
        <begin position="1"/>
        <end position="202"/>
    </location>
</feature>
<evidence type="ECO:0000256" key="6">
    <source>
        <dbReference type="HAMAP-Rule" id="MF_01106"/>
    </source>
</evidence>
<accession>A0AAJ1IFA6</accession>
<comment type="pathway">
    <text evidence="6">Amino-acid biosynthesis; L-arginine biosynthesis; N(2)-acetyl-L-ornithine from L-glutamate: step 1/4.</text>
</comment>
<feature type="site" description="Cleavage; by autolysis" evidence="6">
    <location>
        <begin position="202"/>
        <end position="203"/>
    </location>
</feature>
<dbReference type="Gene3D" id="3.60.70.12">
    <property type="entry name" value="L-amino peptidase D-ALA esterase/amidase"/>
    <property type="match status" value="1"/>
</dbReference>
<feature type="binding site" evidence="6">
    <location>
        <position position="203"/>
    </location>
    <ligand>
        <name>substrate</name>
    </ligand>
</feature>
<dbReference type="Pfam" id="PF01960">
    <property type="entry name" value="ArgJ"/>
    <property type="match status" value="1"/>
</dbReference>
<dbReference type="PANTHER" id="PTHR23100:SF0">
    <property type="entry name" value="ARGININE BIOSYNTHESIS BIFUNCTIONAL PROTEIN ARGJ, MITOCHONDRIAL"/>
    <property type="match status" value="1"/>
</dbReference>
<proteinExistence type="inferred from homology"/>
<dbReference type="PANTHER" id="PTHR23100">
    <property type="entry name" value="ARGININE BIOSYNTHESIS BIFUNCTIONAL PROTEIN ARGJ"/>
    <property type="match status" value="1"/>
</dbReference>
<dbReference type="NCBIfam" id="TIGR00120">
    <property type="entry name" value="ArgJ"/>
    <property type="match status" value="1"/>
</dbReference>
<feature type="site" description="Involved in the stabilization of negative charge on the oxyanion by the formation of the oxyanion hole" evidence="6">
    <location>
        <position position="130"/>
    </location>
</feature>
<evidence type="ECO:0000256" key="3">
    <source>
        <dbReference type="ARBA" id="ARBA00022679"/>
    </source>
</evidence>
<comment type="catalytic activity">
    <reaction evidence="6">
        <text>N(2)-acetyl-L-ornithine + L-glutamate = N-acetyl-L-glutamate + L-ornithine</text>
        <dbReference type="Rhea" id="RHEA:15349"/>
        <dbReference type="ChEBI" id="CHEBI:29985"/>
        <dbReference type="ChEBI" id="CHEBI:44337"/>
        <dbReference type="ChEBI" id="CHEBI:46911"/>
        <dbReference type="ChEBI" id="CHEBI:57805"/>
        <dbReference type="EC" id="2.3.1.35"/>
    </reaction>
</comment>
<evidence type="ECO:0000313" key="7">
    <source>
        <dbReference type="EMBL" id="MDC7226301.1"/>
    </source>
</evidence>
<keyword evidence="6" id="KW-0511">Multifunctional enzyme</keyword>
<evidence type="ECO:0000256" key="4">
    <source>
        <dbReference type="ARBA" id="ARBA00022813"/>
    </source>
</evidence>
<dbReference type="InterPro" id="IPR002813">
    <property type="entry name" value="Arg_biosynth_ArgJ"/>
</dbReference>
<evidence type="ECO:0000256" key="2">
    <source>
        <dbReference type="ARBA" id="ARBA00011475"/>
    </source>
</evidence>
<dbReference type="GO" id="GO:0005737">
    <property type="term" value="C:cytoplasm"/>
    <property type="evidence" value="ECO:0007669"/>
    <property type="project" value="UniProtKB-SubCell"/>
</dbReference>
<comment type="caution">
    <text evidence="7">The sequence shown here is derived from an EMBL/GenBank/DDBJ whole genome shotgun (WGS) entry which is preliminary data.</text>
</comment>
<comment type="similarity">
    <text evidence="1 6">Belongs to the ArgJ family.</text>
</comment>
<evidence type="ECO:0000256" key="5">
    <source>
        <dbReference type="ARBA" id="ARBA00023315"/>
    </source>
</evidence>
<dbReference type="NCBIfam" id="NF003802">
    <property type="entry name" value="PRK05388.1"/>
    <property type="match status" value="1"/>
</dbReference>
<comment type="subunit">
    <text evidence="2 6">Heterotetramer of two alpha and two beta chains.</text>
</comment>
<dbReference type="CDD" id="cd02152">
    <property type="entry name" value="OAT"/>
    <property type="match status" value="1"/>
</dbReference>
<dbReference type="GO" id="GO:0006592">
    <property type="term" value="P:ornithine biosynthetic process"/>
    <property type="evidence" value="ECO:0007669"/>
    <property type="project" value="TreeGrafter"/>
</dbReference>
<evidence type="ECO:0000256" key="1">
    <source>
        <dbReference type="ARBA" id="ARBA00006774"/>
    </source>
</evidence>
<dbReference type="EC" id="2.3.1.35" evidence="6"/>
<protein>
    <recommendedName>
        <fullName evidence="6">Arginine biosynthesis bifunctional protein ArgJ</fullName>
    </recommendedName>
    <domain>
        <recommendedName>
            <fullName evidence="6">Glutamate N-acetyltransferase</fullName>
            <ecNumber evidence="6">2.3.1.35</ecNumber>
        </recommendedName>
        <alternativeName>
            <fullName evidence="6">Ornithine acetyltransferase</fullName>
            <shortName evidence="6">OATase</shortName>
        </alternativeName>
        <alternativeName>
            <fullName evidence="6">Ornithine transacetylase</fullName>
        </alternativeName>
    </domain>
    <domain>
        <recommendedName>
            <fullName evidence="6">Amino-acid acetyltransferase</fullName>
            <ecNumber evidence="6">2.3.1.1</ecNumber>
        </recommendedName>
        <alternativeName>
            <fullName evidence="6">N-acetylglutamate synthase</fullName>
            <shortName evidence="6">AGSase</shortName>
        </alternativeName>
    </domain>
    <component>
        <recommendedName>
            <fullName evidence="6">Arginine biosynthesis bifunctional protein ArgJ alpha chain</fullName>
        </recommendedName>
    </component>
    <component>
        <recommendedName>
            <fullName evidence="6">Arginine biosynthesis bifunctional protein ArgJ beta chain</fullName>
        </recommendedName>
    </component>
</protein>
<feature type="chain" id="PRO_5042301168" description="Arginine biosynthesis bifunctional protein ArgJ beta chain" evidence="6">
    <location>
        <begin position="203"/>
        <end position="429"/>
    </location>
</feature>